<accession>A0ABU3D790</accession>
<dbReference type="EMBL" id="JAVRHK010000009">
    <property type="protein sequence ID" value="MDT0677401.1"/>
    <property type="molecule type" value="Genomic_DNA"/>
</dbReference>
<protein>
    <submittedName>
        <fullName evidence="1">Uncharacterized protein</fullName>
    </submittedName>
</protein>
<sequence length="86" mass="9939">MDFLGKIDSKSDAILWAYGHEYYFQLNEISNGGIKKVEDGYELILLKTVMFCTPVQTNRFHLRISTDGKITILEEEVYEKDENACV</sequence>
<organism evidence="1 2">
    <name type="scientific">Autumnicola musiva</name>
    <dbReference type="NCBI Taxonomy" id="3075589"/>
    <lineage>
        <taxon>Bacteria</taxon>
        <taxon>Pseudomonadati</taxon>
        <taxon>Bacteroidota</taxon>
        <taxon>Flavobacteriia</taxon>
        <taxon>Flavobacteriales</taxon>
        <taxon>Flavobacteriaceae</taxon>
        <taxon>Autumnicola</taxon>
    </lineage>
</organism>
<comment type="caution">
    <text evidence="1">The sequence shown here is derived from an EMBL/GenBank/DDBJ whole genome shotgun (WGS) entry which is preliminary data.</text>
</comment>
<dbReference type="RefSeq" id="WP_311503745.1">
    <property type="nucleotide sequence ID" value="NZ_JAVRHK010000009.1"/>
</dbReference>
<evidence type="ECO:0000313" key="1">
    <source>
        <dbReference type="EMBL" id="MDT0677401.1"/>
    </source>
</evidence>
<gene>
    <name evidence="1" type="ORF">RM539_12515</name>
</gene>
<keyword evidence="2" id="KW-1185">Reference proteome</keyword>
<dbReference type="Proteomes" id="UP001262582">
    <property type="component" value="Unassembled WGS sequence"/>
</dbReference>
<reference evidence="1 2" key="1">
    <citation type="submission" date="2023-09" db="EMBL/GenBank/DDBJ databases">
        <authorList>
            <person name="Rey-Velasco X."/>
        </authorList>
    </citation>
    <scope>NUCLEOTIDE SEQUENCE [LARGE SCALE GENOMIC DNA]</scope>
    <source>
        <strain evidence="1 2">F117</strain>
    </source>
</reference>
<proteinExistence type="predicted"/>
<evidence type="ECO:0000313" key="2">
    <source>
        <dbReference type="Proteomes" id="UP001262582"/>
    </source>
</evidence>
<name>A0ABU3D790_9FLAO</name>